<evidence type="ECO:0000256" key="5">
    <source>
        <dbReference type="SAM" id="Phobius"/>
    </source>
</evidence>
<dbReference type="Pfam" id="PF01061">
    <property type="entry name" value="ABC2_membrane"/>
    <property type="match status" value="1"/>
</dbReference>
<protein>
    <recommendedName>
        <fullName evidence="6">ABC-2 type transporter transmembrane domain-containing protein</fullName>
    </recommendedName>
</protein>
<comment type="subcellular location">
    <subcellularLocation>
        <location evidence="1">Membrane</location>
        <topology evidence="1">Multi-pass membrane protein</topology>
    </subcellularLocation>
</comment>
<reference evidence="7" key="1">
    <citation type="submission" date="2019-08" db="EMBL/GenBank/DDBJ databases">
        <authorList>
            <person name="Kucharzyk K."/>
            <person name="Murdoch R.W."/>
            <person name="Higgins S."/>
            <person name="Loffler F."/>
        </authorList>
    </citation>
    <scope>NUCLEOTIDE SEQUENCE</scope>
</reference>
<dbReference type="AlphaFoldDB" id="A0A645EPR7"/>
<evidence type="ECO:0000256" key="2">
    <source>
        <dbReference type="ARBA" id="ARBA00022692"/>
    </source>
</evidence>
<dbReference type="GO" id="GO:0140359">
    <property type="term" value="F:ABC-type transporter activity"/>
    <property type="evidence" value="ECO:0007669"/>
    <property type="project" value="InterPro"/>
</dbReference>
<dbReference type="EMBL" id="VSSQ01049942">
    <property type="protein sequence ID" value="MPN04015.1"/>
    <property type="molecule type" value="Genomic_DNA"/>
</dbReference>
<keyword evidence="4 5" id="KW-0472">Membrane</keyword>
<accession>A0A645EPR7</accession>
<gene>
    <name evidence="7" type="ORF">SDC9_151251</name>
</gene>
<feature type="domain" description="ABC-2 type transporter transmembrane" evidence="6">
    <location>
        <begin position="5"/>
        <end position="84"/>
    </location>
</feature>
<proteinExistence type="predicted"/>
<evidence type="ECO:0000259" key="6">
    <source>
        <dbReference type="Pfam" id="PF01061"/>
    </source>
</evidence>
<sequence length="130" mass="14923">MHYPLNSHIGWMFAATLLYVLAYQAIGVLFIGLTPVLRDGVTMAAFYGLLGFTFAGFTFPIEQMPYVAQIFSDLFPIRHYFNIYVNQALHGIEIRYSLISYLALISFNILPFFVYHRLKNAAINQNFPTK</sequence>
<dbReference type="GO" id="GO:0016020">
    <property type="term" value="C:membrane"/>
    <property type="evidence" value="ECO:0007669"/>
    <property type="project" value="UniProtKB-SubCell"/>
</dbReference>
<keyword evidence="2 5" id="KW-0812">Transmembrane</keyword>
<evidence type="ECO:0000256" key="4">
    <source>
        <dbReference type="ARBA" id="ARBA00023136"/>
    </source>
</evidence>
<keyword evidence="3 5" id="KW-1133">Transmembrane helix</keyword>
<feature type="transmembrane region" description="Helical" evidence="5">
    <location>
        <begin position="94"/>
        <end position="115"/>
    </location>
</feature>
<organism evidence="7">
    <name type="scientific">bioreactor metagenome</name>
    <dbReference type="NCBI Taxonomy" id="1076179"/>
    <lineage>
        <taxon>unclassified sequences</taxon>
        <taxon>metagenomes</taxon>
        <taxon>ecological metagenomes</taxon>
    </lineage>
</organism>
<evidence type="ECO:0000313" key="7">
    <source>
        <dbReference type="EMBL" id="MPN04015.1"/>
    </source>
</evidence>
<evidence type="ECO:0000256" key="3">
    <source>
        <dbReference type="ARBA" id="ARBA00022989"/>
    </source>
</evidence>
<name>A0A645EPR7_9ZZZZ</name>
<feature type="transmembrane region" description="Helical" evidence="5">
    <location>
        <begin position="12"/>
        <end position="33"/>
    </location>
</feature>
<evidence type="ECO:0000256" key="1">
    <source>
        <dbReference type="ARBA" id="ARBA00004141"/>
    </source>
</evidence>
<feature type="transmembrane region" description="Helical" evidence="5">
    <location>
        <begin position="40"/>
        <end position="61"/>
    </location>
</feature>
<dbReference type="InterPro" id="IPR013525">
    <property type="entry name" value="ABC2_TM"/>
</dbReference>
<comment type="caution">
    <text evidence="7">The sequence shown here is derived from an EMBL/GenBank/DDBJ whole genome shotgun (WGS) entry which is preliminary data.</text>
</comment>